<proteinExistence type="predicted"/>
<reference evidence="1" key="2">
    <citation type="journal article" date="2021" name="Sci. Rep.">
        <title>The distribution of antibiotic resistance genes in chicken gut microbiota commensals.</title>
        <authorList>
            <person name="Juricova H."/>
            <person name="Matiasovicova J."/>
            <person name="Kubasova T."/>
            <person name="Cejkova D."/>
            <person name="Rychlik I."/>
        </authorList>
    </citation>
    <scope>NUCLEOTIDE SEQUENCE</scope>
    <source>
        <strain evidence="1">An836</strain>
    </source>
</reference>
<keyword evidence="2" id="KW-1185">Reference proteome</keyword>
<name>A0A938WY35_9BIFI</name>
<comment type="caution">
    <text evidence="1">The sequence shown here is derived from an EMBL/GenBank/DDBJ whole genome shotgun (WGS) entry which is preliminary data.</text>
</comment>
<accession>A0A938WY35</accession>
<dbReference type="AlphaFoldDB" id="A0A938WY35"/>
<organism evidence="1 2">
    <name type="scientific">Bifidobacterium pullorum subsp. saeculare</name>
    <dbReference type="NCBI Taxonomy" id="78257"/>
    <lineage>
        <taxon>Bacteria</taxon>
        <taxon>Bacillati</taxon>
        <taxon>Actinomycetota</taxon>
        <taxon>Actinomycetes</taxon>
        <taxon>Bifidobacteriales</taxon>
        <taxon>Bifidobacteriaceae</taxon>
        <taxon>Bifidobacterium</taxon>
    </lineage>
</organism>
<sequence>MLQEIDRLRNGGRKADVRPEVRDTVEHLTGVDYDRCWPDA</sequence>
<dbReference type="Proteomes" id="UP000718821">
    <property type="component" value="Unassembled WGS sequence"/>
</dbReference>
<evidence type="ECO:0000313" key="1">
    <source>
        <dbReference type="EMBL" id="MBM6700021.1"/>
    </source>
</evidence>
<gene>
    <name evidence="1" type="ORF">H7U32_06830</name>
</gene>
<protein>
    <submittedName>
        <fullName evidence="1">Oligogalacturonide transporter</fullName>
    </submittedName>
</protein>
<reference evidence="1" key="1">
    <citation type="submission" date="2020-08" db="EMBL/GenBank/DDBJ databases">
        <authorList>
            <person name="Cejkova D."/>
            <person name="Kubasova T."/>
            <person name="Jahodarova E."/>
            <person name="Rychlik I."/>
        </authorList>
    </citation>
    <scope>NUCLEOTIDE SEQUENCE</scope>
    <source>
        <strain evidence="1">An836</strain>
    </source>
</reference>
<dbReference type="EMBL" id="JACLYU010000012">
    <property type="protein sequence ID" value="MBM6700021.1"/>
    <property type="molecule type" value="Genomic_DNA"/>
</dbReference>
<evidence type="ECO:0000313" key="2">
    <source>
        <dbReference type="Proteomes" id="UP000718821"/>
    </source>
</evidence>